<evidence type="ECO:0000256" key="2">
    <source>
        <dbReference type="SAM" id="MobiDB-lite"/>
    </source>
</evidence>
<keyword evidence="4" id="KW-1185">Reference proteome</keyword>
<evidence type="ECO:0000313" key="4">
    <source>
        <dbReference type="Proteomes" id="UP000078561"/>
    </source>
</evidence>
<organism evidence="3">
    <name type="scientific">Absidia glauca</name>
    <name type="common">Pin mould</name>
    <dbReference type="NCBI Taxonomy" id="4829"/>
    <lineage>
        <taxon>Eukaryota</taxon>
        <taxon>Fungi</taxon>
        <taxon>Fungi incertae sedis</taxon>
        <taxon>Mucoromycota</taxon>
        <taxon>Mucoromycotina</taxon>
        <taxon>Mucoromycetes</taxon>
        <taxon>Mucorales</taxon>
        <taxon>Cunninghamellaceae</taxon>
        <taxon>Absidia</taxon>
    </lineage>
</organism>
<evidence type="ECO:0000256" key="1">
    <source>
        <dbReference type="ARBA" id="ARBA00022737"/>
    </source>
</evidence>
<accession>A0A163KEB1</accession>
<dbReference type="InParanoid" id="A0A163KEB1"/>
<evidence type="ECO:0000313" key="3">
    <source>
        <dbReference type="EMBL" id="SAM06493.1"/>
    </source>
</evidence>
<evidence type="ECO:0008006" key="5">
    <source>
        <dbReference type="Google" id="ProtNLM"/>
    </source>
</evidence>
<proteinExistence type="predicted"/>
<sequence>MFRKGASISNALGQLTRKSNRVFLTNMALRPLSYTTTSKMVNPSSSSQSVDTTNKPDVHRINHPPKRMTSQQLHDALAHCQSVGNVKGAVKLVTKAQENNMATVATYDQLLETILSAPLDVDSTATVAAWFYLPQSTLPSDIKSNVELWHNVMKLGFRLASTHRREDLRVLVESFTSTFDLATLDNQDSWGLLLRAYGILNRPDRISALMTSLTSQPQYTGLDRRALDEAAVLAYAATRSYEKMDELVQSLEKEGALDQKLLLKLTRNFGFAGDVERTQHYSDLCHQLYPDSGDTTTMLMIAHRAALHNQYLSLVKTRGTSGLPLKPPTGSTSSTLDDLHASWDALITANKDNLDNAAQCNVMIEYFALANIIDPEAFPLSKAQRIVDEYMPAHNIKPDKLIWNNLLRSYATTTEFSSNTKHNVRLDKALEILARMDEAGFHANQASFHALFKACLPHRPDRGYSYDHFSLASRMTTTVRPYFDARVFDLERIMLAAKIPHDRTTIKLMMTCLGATGKYQAMWNRWRLLKMTGVRRDAGLYQHVFSLASMDPEQSQYALSVTRNELAREITHGRIPWDTYVAMLDCAITSQMPDMATLIINEMRRREPLLSPSSQPSSSPSLSPNGDSSLSSPSSSHTRQANLYIPLLRAYATIPALAPEVPKLLNEMKSKQITYNNTIWQIIMSYHLLHDDAGAIMQNVQDTFNAFTMQRLETQGRIPIPVRSSSPIIPFPSAPYSATDMSMINMYVTALLDAQDVSLVFDVLRVMQTETHTIHLSRETLRGVAKLAKQEKSHAELSWFVHHLLPTVSSQNANFKQWCQHLQDTVPK</sequence>
<dbReference type="PANTHER" id="PTHR47936">
    <property type="entry name" value="PPR_LONG DOMAIN-CONTAINING PROTEIN"/>
    <property type="match status" value="1"/>
</dbReference>
<dbReference type="OMA" id="HECATVA"/>
<dbReference type="Proteomes" id="UP000078561">
    <property type="component" value="Unassembled WGS sequence"/>
</dbReference>
<dbReference type="EMBL" id="LT554591">
    <property type="protein sequence ID" value="SAM06493.1"/>
    <property type="molecule type" value="Genomic_DNA"/>
</dbReference>
<dbReference type="InterPro" id="IPR011990">
    <property type="entry name" value="TPR-like_helical_dom_sf"/>
</dbReference>
<feature type="compositionally biased region" description="Low complexity" evidence="2">
    <location>
        <begin position="609"/>
        <end position="636"/>
    </location>
</feature>
<name>A0A163KEB1_ABSGL</name>
<feature type="region of interest" description="Disordered" evidence="2">
    <location>
        <begin position="608"/>
        <end position="637"/>
    </location>
</feature>
<protein>
    <recommendedName>
        <fullName evidence="5">Pentacotripeptide-repeat region of PRORP domain-containing protein</fullName>
    </recommendedName>
</protein>
<dbReference type="Gene3D" id="1.25.40.10">
    <property type="entry name" value="Tetratricopeptide repeat domain"/>
    <property type="match status" value="1"/>
</dbReference>
<dbReference type="AlphaFoldDB" id="A0A163KEB1"/>
<dbReference type="OrthoDB" id="185373at2759"/>
<keyword evidence="1" id="KW-0677">Repeat</keyword>
<gene>
    <name evidence="3" type="primary">ABSGL_12382.1 scaffold 12745</name>
</gene>
<feature type="region of interest" description="Disordered" evidence="2">
    <location>
        <begin position="35"/>
        <end position="57"/>
    </location>
</feature>
<feature type="compositionally biased region" description="Polar residues" evidence="2">
    <location>
        <begin position="35"/>
        <end position="53"/>
    </location>
</feature>
<dbReference type="PANTHER" id="PTHR47936:SF1">
    <property type="entry name" value="PENTATRICOPEPTIDE REPEAT-CONTAINING PROTEIN GUN1, CHLOROPLASTIC"/>
    <property type="match status" value="1"/>
</dbReference>
<reference evidence="3" key="1">
    <citation type="submission" date="2016-04" db="EMBL/GenBank/DDBJ databases">
        <authorList>
            <person name="Evans L.H."/>
            <person name="Alamgir A."/>
            <person name="Owens N."/>
            <person name="Weber N.D."/>
            <person name="Virtaneva K."/>
            <person name="Barbian K."/>
            <person name="Babar A."/>
            <person name="Rosenke K."/>
        </authorList>
    </citation>
    <scope>NUCLEOTIDE SEQUENCE [LARGE SCALE GENOMIC DNA]</scope>
    <source>
        <strain evidence="3">CBS 101.48</strain>
    </source>
</reference>
<dbReference type="STRING" id="4829.A0A163KEB1"/>